<dbReference type="GeneID" id="8245706"/>
<dbReference type="CDD" id="cd08646">
    <property type="entry name" value="FMT_core_Met-tRNA-FMT_N"/>
    <property type="match status" value="1"/>
</dbReference>
<dbReference type="Proteomes" id="UP000002009">
    <property type="component" value="Chromosome 8"/>
</dbReference>
<feature type="region of interest" description="Disordered" evidence="6">
    <location>
        <begin position="41"/>
        <end position="65"/>
    </location>
</feature>
<dbReference type="SUPFAM" id="SSF53328">
    <property type="entry name" value="Formyltransferase"/>
    <property type="match status" value="1"/>
</dbReference>
<dbReference type="FunCoup" id="C1FGW2">
    <property type="interactions" value="860"/>
</dbReference>
<feature type="domain" description="Formyl transferase N-terminal" evidence="7">
    <location>
        <begin position="19"/>
        <end position="199"/>
    </location>
</feature>
<feature type="domain" description="Formyl transferase C-terminal" evidence="8">
    <location>
        <begin position="228"/>
        <end position="339"/>
    </location>
</feature>
<feature type="non-terminal residue" evidence="9">
    <location>
        <position position="1"/>
    </location>
</feature>
<dbReference type="KEGG" id="mis:MICPUN_69926"/>
<evidence type="ECO:0000259" key="8">
    <source>
        <dbReference type="Pfam" id="PF02911"/>
    </source>
</evidence>
<name>C1FGW2_MICCC</name>
<dbReference type="Pfam" id="PF02911">
    <property type="entry name" value="Formyl_trans_C"/>
    <property type="match status" value="1"/>
</dbReference>
<dbReference type="GO" id="GO:0005739">
    <property type="term" value="C:mitochondrion"/>
    <property type="evidence" value="ECO:0007669"/>
    <property type="project" value="TreeGrafter"/>
</dbReference>
<dbReference type="OrthoDB" id="10268103at2759"/>
<evidence type="ECO:0000256" key="3">
    <source>
        <dbReference type="ARBA" id="ARBA00014185"/>
    </source>
</evidence>
<dbReference type="InterPro" id="IPR011034">
    <property type="entry name" value="Formyl_transferase-like_C_sf"/>
</dbReference>
<evidence type="ECO:0000256" key="1">
    <source>
        <dbReference type="ARBA" id="ARBA00010699"/>
    </source>
</evidence>
<keyword evidence="10" id="KW-1185">Reference proteome</keyword>
<dbReference type="HAMAP" id="MF_00182">
    <property type="entry name" value="Formyl_trans"/>
    <property type="match status" value="1"/>
</dbReference>
<accession>C1FGW2</accession>
<comment type="similarity">
    <text evidence="1">Belongs to the Fmt family.</text>
</comment>
<evidence type="ECO:0000256" key="5">
    <source>
        <dbReference type="ARBA" id="ARBA00022917"/>
    </source>
</evidence>
<dbReference type="PANTHER" id="PTHR11138:SF5">
    <property type="entry name" value="METHIONYL-TRNA FORMYLTRANSFERASE, MITOCHONDRIAL"/>
    <property type="match status" value="1"/>
</dbReference>
<proteinExistence type="inferred from homology"/>
<dbReference type="Gene3D" id="3.10.25.10">
    <property type="entry name" value="Formyl transferase, C-terminal domain"/>
    <property type="match status" value="1"/>
</dbReference>
<dbReference type="CDD" id="cd08704">
    <property type="entry name" value="Met_tRNA_FMT_C"/>
    <property type="match status" value="1"/>
</dbReference>
<feature type="non-terminal residue" evidence="9">
    <location>
        <position position="344"/>
    </location>
</feature>
<dbReference type="OMA" id="GITTMLM"/>
<dbReference type="Gene3D" id="3.40.50.170">
    <property type="entry name" value="Formyl transferase, N-terminal domain"/>
    <property type="match status" value="1"/>
</dbReference>
<dbReference type="RefSeq" id="XP_002508072.1">
    <property type="nucleotide sequence ID" value="XM_002508026.1"/>
</dbReference>
<evidence type="ECO:0000256" key="2">
    <source>
        <dbReference type="ARBA" id="ARBA00012261"/>
    </source>
</evidence>
<dbReference type="SUPFAM" id="SSF50486">
    <property type="entry name" value="FMT C-terminal domain-like"/>
    <property type="match status" value="1"/>
</dbReference>
<evidence type="ECO:0000259" key="7">
    <source>
        <dbReference type="Pfam" id="PF00551"/>
    </source>
</evidence>
<dbReference type="InParanoid" id="C1FGW2"/>
<dbReference type="AlphaFoldDB" id="C1FGW2"/>
<dbReference type="PANTHER" id="PTHR11138">
    <property type="entry name" value="METHIONYL-TRNA FORMYLTRANSFERASE"/>
    <property type="match status" value="1"/>
</dbReference>
<dbReference type="InterPro" id="IPR037022">
    <property type="entry name" value="Formyl_trans_C_sf"/>
</dbReference>
<dbReference type="InterPro" id="IPR005794">
    <property type="entry name" value="Fmt"/>
</dbReference>
<dbReference type="GO" id="GO:0004479">
    <property type="term" value="F:methionyl-tRNA formyltransferase activity"/>
    <property type="evidence" value="ECO:0007669"/>
    <property type="project" value="UniProtKB-EC"/>
</dbReference>
<evidence type="ECO:0000313" key="10">
    <source>
        <dbReference type="Proteomes" id="UP000002009"/>
    </source>
</evidence>
<dbReference type="InterPro" id="IPR036477">
    <property type="entry name" value="Formyl_transf_N_sf"/>
</dbReference>
<dbReference type="EMBL" id="CP001575">
    <property type="protein sequence ID" value="ACO69330.1"/>
    <property type="molecule type" value="Genomic_DNA"/>
</dbReference>
<keyword evidence="5" id="KW-0648">Protein biosynthesis</keyword>
<reference evidence="9 10" key="1">
    <citation type="journal article" date="2009" name="Science">
        <title>Green evolution and dynamic adaptations revealed by genomes of the marine picoeukaryotes Micromonas.</title>
        <authorList>
            <person name="Worden A.Z."/>
            <person name="Lee J.H."/>
            <person name="Mock T."/>
            <person name="Rouze P."/>
            <person name="Simmons M.P."/>
            <person name="Aerts A.L."/>
            <person name="Allen A.E."/>
            <person name="Cuvelier M.L."/>
            <person name="Derelle E."/>
            <person name="Everett M.V."/>
            <person name="Foulon E."/>
            <person name="Grimwood J."/>
            <person name="Gundlach H."/>
            <person name="Henrissat B."/>
            <person name="Napoli C."/>
            <person name="McDonald S.M."/>
            <person name="Parker M.S."/>
            <person name="Rombauts S."/>
            <person name="Salamov A."/>
            <person name="Von Dassow P."/>
            <person name="Badger J.H."/>
            <person name="Coutinho P.M."/>
            <person name="Demir E."/>
            <person name="Dubchak I."/>
            <person name="Gentemann C."/>
            <person name="Eikrem W."/>
            <person name="Gready J.E."/>
            <person name="John U."/>
            <person name="Lanier W."/>
            <person name="Lindquist E.A."/>
            <person name="Lucas S."/>
            <person name="Mayer K.F."/>
            <person name="Moreau H."/>
            <person name="Not F."/>
            <person name="Otillar R."/>
            <person name="Panaud O."/>
            <person name="Pangilinan J."/>
            <person name="Paulsen I."/>
            <person name="Piegu B."/>
            <person name="Poliakov A."/>
            <person name="Robbens S."/>
            <person name="Schmutz J."/>
            <person name="Toulza E."/>
            <person name="Wyss T."/>
            <person name="Zelensky A."/>
            <person name="Zhou K."/>
            <person name="Armbrust E.V."/>
            <person name="Bhattacharya D."/>
            <person name="Goodenough U.W."/>
            <person name="Van de Peer Y."/>
            <person name="Grigoriev I.V."/>
        </authorList>
    </citation>
    <scope>NUCLEOTIDE SEQUENCE [LARGE SCALE GENOMIC DNA]</scope>
    <source>
        <strain evidence="10">RCC299 / NOUM17</strain>
    </source>
</reference>
<dbReference type="eggNOG" id="KOG3082">
    <property type="taxonomic scope" value="Eukaryota"/>
</dbReference>
<gene>
    <name evidence="9" type="ORF">MICPUN_69926</name>
</gene>
<dbReference type="InterPro" id="IPR041711">
    <property type="entry name" value="Met-tRNA-FMT_N"/>
</dbReference>
<dbReference type="InterPro" id="IPR005793">
    <property type="entry name" value="Formyl_trans_C"/>
</dbReference>
<organism evidence="9 10">
    <name type="scientific">Micromonas commoda (strain RCC299 / NOUM17 / CCMP2709)</name>
    <name type="common">Picoplanktonic green alga</name>
    <dbReference type="NCBI Taxonomy" id="296587"/>
    <lineage>
        <taxon>Eukaryota</taxon>
        <taxon>Viridiplantae</taxon>
        <taxon>Chlorophyta</taxon>
        <taxon>Mamiellophyceae</taxon>
        <taxon>Mamiellales</taxon>
        <taxon>Mamiellaceae</taxon>
        <taxon>Micromonas</taxon>
    </lineage>
</organism>
<dbReference type="Pfam" id="PF00551">
    <property type="entry name" value="Formyl_trans_N"/>
    <property type="match status" value="1"/>
</dbReference>
<keyword evidence="4" id="KW-0808">Transferase</keyword>
<dbReference type="NCBIfam" id="TIGR00460">
    <property type="entry name" value="fmt"/>
    <property type="match status" value="1"/>
</dbReference>
<protein>
    <recommendedName>
        <fullName evidence="3">Methionyl-tRNA formyltransferase, mitochondrial</fullName>
        <ecNumber evidence="2">2.1.2.9</ecNumber>
    </recommendedName>
</protein>
<dbReference type="InterPro" id="IPR002376">
    <property type="entry name" value="Formyl_transf_N"/>
</dbReference>
<sequence>AGSGDKKKLVFLGTPEVAASALEAILDAAEAPNAAFEVHAVVSQPGRPRGRGRSKSGPPPPSPVAEAAMRRGIPEDMVLCPVKANEPDFLQRLRDMEPDLMVTAAYGNFLPQKFLDIPRLGTLNIHPSLLPQFRGAAPVQRCLERGDAVTGVSVAYTVLKMDAGPVLRRVEHELNGDEKHDELLPELFATGAKALIEALPRVWDGTESFDTATPQAEYGDACEAPKTSPEEARMDFMGQNARTLHNKVRGFAGWPGTKAKFEVRKDGGDEGTVVEVKIITTKVVTDSEAGKEAKAANGAVELTKNSMRVPCGGGDWLEVLELQPPGKKAMKAGDYANGMKGSTL</sequence>
<evidence type="ECO:0000256" key="4">
    <source>
        <dbReference type="ARBA" id="ARBA00022679"/>
    </source>
</evidence>
<dbReference type="STRING" id="296587.C1FGW2"/>
<dbReference type="InterPro" id="IPR044135">
    <property type="entry name" value="Met-tRNA-FMT_C"/>
</dbReference>
<evidence type="ECO:0000256" key="6">
    <source>
        <dbReference type="SAM" id="MobiDB-lite"/>
    </source>
</evidence>
<evidence type="ECO:0000313" key="9">
    <source>
        <dbReference type="EMBL" id="ACO69330.1"/>
    </source>
</evidence>
<dbReference type="EC" id="2.1.2.9" evidence="2"/>